<name>A0A9N9C0Y1_9GLOM</name>
<sequence>MCNTIKLPEVPKAHEYRGGSATEASFRASSSVLVMLCVGDDVISYLTASSRYELAARNANDTQSLLKGRMDNRQPSRLGETLRVPDGAVHRLDVGGGAAIIEWNGVDVLNWQNSSELRRVLNAASRAKGESESLDPTGTKGVVSEIEMLGLPPI</sequence>
<proteinExistence type="predicted"/>
<dbReference type="AlphaFoldDB" id="A0A9N9C0Y1"/>
<keyword evidence="2" id="KW-1185">Reference proteome</keyword>
<comment type="caution">
    <text evidence="1">The sequence shown here is derived from an EMBL/GenBank/DDBJ whole genome shotgun (WGS) entry which is preliminary data.</text>
</comment>
<reference evidence="1" key="1">
    <citation type="submission" date="2021-06" db="EMBL/GenBank/DDBJ databases">
        <authorList>
            <person name="Kallberg Y."/>
            <person name="Tangrot J."/>
            <person name="Rosling A."/>
        </authorList>
    </citation>
    <scope>NUCLEOTIDE SEQUENCE</scope>
    <source>
        <strain evidence="1">IA702</strain>
    </source>
</reference>
<evidence type="ECO:0000313" key="1">
    <source>
        <dbReference type="EMBL" id="CAG8586771.1"/>
    </source>
</evidence>
<dbReference type="Proteomes" id="UP000789572">
    <property type="component" value="Unassembled WGS sequence"/>
</dbReference>
<accession>A0A9N9C0Y1</accession>
<dbReference type="EMBL" id="CAJVPJ010001329">
    <property type="protein sequence ID" value="CAG8586771.1"/>
    <property type="molecule type" value="Genomic_DNA"/>
</dbReference>
<protein>
    <submittedName>
        <fullName evidence="1">8253_t:CDS:1</fullName>
    </submittedName>
</protein>
<gene>
    <name evidence="1" type="ORF">POCULU_LOCUS6765</name>
</gene>
<organism evidence="1 2">
    <name type="scientific">Paraglomus occultum</name>
    <dbReference type="NCBI Taxonomy" id="144539"/>
    <lineage>
        <taxon>Eukaryota</taxon>
        <taxon>Fungi</taxon>
        <taxon>Fungi incertae sedis</taxon>
        <taxon>Mucoromycota</taxon>
        <taxon>Glomeromycotina</taxon>
        <taxon>Glomeromycetes</taxon>
        <taxon>Paraglomerales</taxon>
        <taxon>Paraglomeraceae</taxon>
        <taxon>Paraglomus</taxon>
    </lineage>
</organism>
<evidence type="ECO:0000313" key="2">
    <source>
        <dbReference type="Proteomes" id="UP000789572"/>
    </source>
</evidence>